<dbReference type="InParanoid" id="A0A1X2GZ69"/>
<organism evidence="7 8">
    <name type="scientific">Syncephalastrum racemosum</name>
    <name type="common">Filamentous fungus</name>
    <dbReference type="NCBI Taxonomy" id="13706"/>
    <lineage>
        <taxon>Eukaryota</taxon>
        <taxon>Fungi</taxon>
        <taxon>Fungi incertae sedis</taxon>
        <taxon>Mucoromycota</taxon>
        <taxon>Mucoromycotina</taxon>
        <taxon>Mucoromycetes</taxon>
        <taxon>Mucorales</taxon>
        <taxon>Syncephalastraceae</taxon>
        <taxon>Syncephalastrum</taxon>
    </lineage>
</organism>
<proteinExistence type="predicted"/>
<feature type="compositionally biased region" description="Acidic residues" evidence="5">
    <location>
        <begin position="167"/>
        <end position="181"/>
    </location>
</feature>
<dbReference type="EMBL" id="MCGN01000014">
    <property type="protein sequence ID" value="ORY89565.1"/>
    <property type="molecule type" value="Genomic_DNA"/>
</dbReference>
<evidence type="ECO:0000256" key="4">
    <source>
        <dbReference type="ARBA" id="ARBA00023242"/>
    </source>
</evidence>
<dbReference type="GO" id="GO:0003677">
    <property type="term" value="F:DNA binding"/>
    <property type="evidence" value="ECO:0007669"/>
    <property type="project" value="UniProtKB-KW"/>
</dbReference>
<evidence type="ECO:0000256" key="5">
    <source>
        <dbReference type="SAM" id="MobiDB-lite"/>
    </source>
</evidence>
<dbReference type="GO" id="GO:0006351">
    <property type="term" value="P:DNA-templated transcription"/>
    <property type="evidence" value="ECO:0007669"/>
    <property type="project" value="InterPro"/>
</dbReference>
<protein>
    <submittedName>
        <fullName evidence="7">Fungal-specific transcription factor domain-domain-containing protein</fullName>
    </submittedName>
</protein>
<name>A0A1X2GZ69_SYNRA</name>
<feature type="region of interest" description="Disordered" evidence="5">
    <location>
        <begin position="130"/>
        <end position="195"/>
    </location>
</feature>
<dbReference type="OrthoDB" id="2110361at2759"/>
<comment type="subcellular location">
    <subcellularLocation>
        <location evidence="1">Nucleus</location>
    </subcellularLocation>
</comment>
<keyword evidence="8" id="KW-1185">Reference proteome</keyword>
<dbReference type="SUPFAM" id="SSF57701">
    <property type="entry name" value="Zn2/Cys6 DNA-binding domain"/>
    <property type="match status" value="1"/>
</dbReference>
<reference evidence="7 8" key="1">
    <citation type="submission" date="2016-07" db="EMBL/GenBank/DDBJ databases">
        <title>Pervasive Adenine N6-methylation of Active Genes in Fungi.</title>
        <authorList>
            <consortium name="DOE Joint Genome Institute"/>
            <person name="Mondo S.J."/>
            <person name="Dannebaum R.O."/>
            <person name="Kuo R.C."/>
            <person name="Labutti K."/>
            <person name="Haridas S."/>
            <person name="Kuo A."/>
            <person name="Salamov A."/>
            <person name="Ahrendt S.R."/>
            <person name="Lipzen A."/>
            <person name="Sullivan W."/>
            <person name="Andreopoulos W.B."/>
            <person name="Clum A."/>
            <person name="Lindquist E."/>
            <person name="Daum C."/>
            <person name="Ramamoorthy G.K."/>
            <person name="Gryganskyi A."/>
            <person name="Culley D."/>
            <person name="Magnuson J.K."/>
            <person name="James T.Y."/>
            <person name="O'Malley M.A."/>
            <person name="Stajich J.E."/>
            <person name="Spatafora J.W."/>
            <person name="Visel A."/>
            <person name="Grigoriev I.V."/>
        </authorList>
    </citation>
    <scope>NUCLEOTIDE SEQUENCE [LARGE SCALE GENOMIC DNA]</scope>
    <source>
        <strain evidence="7 8">NRRL 2496</strain>
    </source>
</reference>
<dbReference type="Proteomes" id="UP000242180">
    <property type="component" value="Unassembled WGS sequence"/>
</dbReference>
<dbReference type="Pfam" id="PF04082">
    <property type="entry name" value="Fungal_trans"/>
    <property type="match status" value="1"/>
</dbReference>
<evidence type="ECO:0000256" key="2">
    <source>
        <dbReference type="ARBA" id="ARBA00022723"/>
    </source>
</evidence>
<dbReference type="PROSITE" id="PS00463">
    <property type="entry name" value="ZN2_CY6_FUNGAL_1"/>
    <property type="match status" value="1"/>
</dbReference>
<dbReference type="PANTHER" id="PTHR46910:SF3">
    <property type="entry name" value="HALOTOLERANCE PROTEIN 9-RELATED"/>
    <property type="match status" value="1"/>
</dbReference>
<comment type="caution">
    <text evidence="7">The sequence shown here is derived from an EMBL/GenBank/DDBJ whole genome shotgun (WGS) entry which is preliminary data.</text>
</comment>
<dbReference type="GO" id="GO:0008270">
    <property type="term" value="F:zinc ion binding"/>
    <property type="evidence" value="ECO:0007669"/>
    <property type="project" value="InterPro"/>
</dbReference>
<dbReference type="CDD" id="cd00067">
    <property type="entry name" value="GAL4"/>
    <property type="match status" value="1"/>
</dbReference>
<dbReference type="STRING" id="13706.A0A1X2GZ69"/>
<dbReference type="GO" id="GO:0000981">
    <property type="term" value="F:DNA-binding transcription factor activity, RNA polymerase II-specific"/>
    <property type="evidence" value="ECO:0007669"/>
    <property type="project" value="InterPro"/>
</dbReference>
<evidence type="ECO:0000313" key="7">
    <source>
        <dbReference type="EMBL" id="ORY89565.1"/>
    </source>
</evidence>
<dbReference type="PANTHER" id="PTHR46910">
    <property type="entry name" value="TRANSCRIPTION FACTOR PDR1"/>
    <property type="match status" value="1"/>
</dbReference>
<feature type="region of interest" description="Disordered" evidence="5">
    <location>
        <begin position="831"/>
        <end position="853"/>
    </location>
</feature>
<dbReference type="AlphaFoldDB" id="A0A1X2GZ69"/>
<dbReference type="GO" id="GO:0005634">
    <property type="term" value="C:nucleus"/>
    <property type="evidence" value="ECO:0007669"/>
    <property type="project" value="UniProtKB-SubCell"/>
</dbReference>
<dbReference type="InterPro" id="IPR050987">
    <property type="entry name" value="AtrR-like"/>
</dbReference>
<dbReference type="InterPro" id="IPR036864">
    <property type="entry name" value="Zn2-C6_fun-type_DNA-bd_sf"/>
</dbReference>
<dbReference type="CDD" id="cd12148">
    <property type="entry name" value="fungal_TF_MHR"/>
    <property type="match status" value="1"/>
</dbReference>
<dbReference type="InterPro" id="IPR007219">
    <property type="entry name" value="XnlR_reg_dom"/>
</dbReference>
<feature type="compositionally biased region" description="Low complexity" evidence="5">
    <location>
        <begin position="130"/>
        <end position="154"/>
    </location>
</feature>
<sequence length="867" mass="97113">MDHLFHSYPSSPLLNGSPSATTTATVTGATPPVPLKRTRAKRSCDFCRKRKSRCDADASIPCSNCRAWGYTCEFQAVRKKRGPPSVYVDNLEKRCKKMEKLLMYITKLSIKDLEQTDFQYHAKLNANKSTTTTTTTTTSTTPASTAAAAAAVAAQREASPFDSSDSSSDDDDDEYDDDDFDPTATSHDGLDVRDYDGLRYSGQSAGLPLVDESMFQSKSYLPWPGRDDVVLKMMAQDEVMIVKTSSGKKGDTRHLDVGLSMRTALLERPLSPPARRSNLPLKASQALSDEMVDLYFTHLHALLPILNKTRFVTQYRQRKAPRVLVYAVLALALRAANTRAWPIKHTVDNLDALANHYFAKVMKSLRDATVRSRLCHVQAALLMTLYLDMDEGDVEAVQWFTLGKAIRMAQDLGLHHSCAHWKLPRSEVETRHRVFYACYVLDRWTGARAGKPLTILDRDFNTPMPSAVEITDEDKEAEGQHETKKEKPYATFLLMIKLSEILGRLLKAMYAPNSKNSNHSAGLDDPTIRTVFEQRLKNWMTSFEEHALMPSHKGHLLVLYNTVLLLLHRPFIRLSPQQYPGLASIIEDARTQCTGAATAILDTVRTEDMSSLLVWPTCFVYSLYQATLIMLSNVLQQRTDAPLPALQNAIALLQSYKDVCSAPRAIEIIQMLMIVSQIPLSHSDGPRRPLLQHQQQQHHLYPYQHLHPLAEASSQTMPAVPTVHKDMQYPKSNHIFERMINCSVVGGITPDIRPDVESAMARQPTDYFLPPPDIPLGLDTPLCPEYVDGFDAPRTQYDVHPLPPSFAMASTSSASPSMSSHDFVFSHGISPSPQPLQPPTHAVQPLHPPTSASQTYLSNHWQWNMWH</sequence>
<evidence type="ECO:0000313" key="8">
    <source>
        <dbReference type="Proteomes" id="UP000242180"/>
    </source>
</evidence>
<feature type="compositionally biased region" description="Low complexity" evidence="5">
    <location>
        <begin position="16"/>
        <end position="30"/>
    </location>
</feature>
<dbReference type="OMA" id="FERMINC"/>
<dbReference type="Pfam" id="PF00172">
    <property type="entry name" value="Zn_clus"/>
    <property type="match status" value="1"/>
</dbReference>
<dbReference type="SMART" id="SM00066">
    <property type="entry name" value="GAL4"/>
    <property type="match status" value="1"/>
</dbReference>
<keyword evidence="3" id="KW-0238">DNA-binding</keyword>
<evidence type="ECO:0000259" key="6">
    <source>
        <dbReference type="PROSITE" id="PS50048"/>
    </source>
</evidence>
<dbReference type="Gene3D" id="4.10.240.10">
    <property type="entry name" value="Zn(2)-C6 fungal-type DNA-binding domain"/>
    <property type="match status" value="1"/>
</dbReference>
<gene>
    <name evidence="7" type="ORF">BCR43DRAFT_122493</name>
</gene>
<evidence type="ECO:0000256" key="1">
    <source>
        <dbReference type="ARBA" id="ARBA00004123"/>
    </source>
</evidence>
<dbReference type="InterPro" id="IPR001138">
    <property type="entry name" value="Zn2Cys6_DnaBD"/>
</dbReference>
<keyword evidence="2" id="KW-0479">Metal-binding</keyword>
<feature type="domain" description="Zn(2)-C6 fungal-type" evidence="6">
    <location>
        <begin position="43"/>
        <end position="74"/>
    </location>
</feature>
<dbReference type="PROSITE" id="PS50048">
    <property type="entry name" value="ZN2_CY6_FUNGAL_2"/>
    <property type="match status" value="1"/>
</dbReference>
<accession>A0A1X2GZ69</accession>
<feature type="region of interest" description="Disordered" evidence="5">
    <location>
        <begin position="1"/>
        <end position="34"/>
    </location>
</feature>
<dbReference type="SMART" id="SM00906">
    <property type="entry name" value="Fungal_trans"/>
    <property type="match status" value="1"/>
</dbReference>
<keyword evidence="4" id="KW-0539">Nucleus</keyword>
<evidence type="ECO:0000256" key="3">
    <source>
        <dbReference type="ARBA" id="ARBA00023125"/>
    </source>
</evidence>